<dbReference type="InterPro" id="IPR000182">
    <property type="entry name" value="GNAT_dom"/>
</dbReference>
<dbReference type="RefSeq" id="WP_011495319.1">
    <property type="nucleotide sequence ID" value="NC_007954.1"/>
</dbReference>
<dbReference type="GO" id="GO:0016747">
    <property type="term" value="F:acyltransferase activity, transferring groups other than amino-acyl groups"/>
    <property type="evidence" value="ECO:0007669"/>
    <property type="project" value="InterPro"/>
</dbReference>
<dbReference type="InterPro" id="IPR016181">
    <property type="entry name" value="Acyl_CoA_acyltransferase"/>
</dbReference>
<dbReference type="Gene3D" id="3.40.630.30">
    <property type="match status" value="1"/>
</dbReference>
<gene>
    <name evidence="2" type="ordered locus">Sden_0866</name>
</gene>
<keyword evidence="2" id="KW-0808">Transferase</keyword>
<organism evidence="2 3">
    <name type="scientific">Shewanella denitrificans (strain OS217 / ATCC BAA-1090 / DSM 15013)</name>
    <dbReference type="NCBI Taxonomy" id="318161"/>
    <lineage>
        <taxon>Bacteria</taxon>
        <taxon>Pseudomonadati</taxon>
        <taxon>Pseudomonadota</taxon>
        <taxon>Gammaproteobacteria</taxon>
        <taxon>Alteromonadales</taxon>
        <taxon>Shewanellaceae</taxon>
        <taxon>Shewanella</taxon>
    </lineage>
</organism>
<feature type="domain" description="N-acetyltransferase" evidence="1">
    <location>
        <begin position="2"/>
        <end position="180"/>
    </location>
</feature>
<evidence type="ECO:0000259" key="1">
    <source>
        <dbReference type="PROSITE" id="PS51186"/>
    </source>
</evidence>
<dbReference type="STRING" id="318161.Sden_0866"/>
<accession>Q12QX2</accession>
<dbReference type="AlphaFoldDB" id="Q12QX2"/>
<keyword evidence="3" id="KW-1185">Reference proteome</keyword>
<proteinExistence type="predicted"/>
<dbReference type="HOGENOM" id="CLU_118082_0_0_6"/>
<dbReference type="EMBL" id="CP000302">
    <property type="protein sequence ID" value="ABE54154.1"/>
    <property type="molecule type" value="Genomic_DNA"/>
</dbReference>
<dbReference type="SMR" id="Q12QX2"/>
<dbReference type="Pfam" id="PF00583">
    <property type="entry name" value="Acetyltransf_1"/>
    <property type="match status" value="1"/>
</dbReference>
<name>Q12QX2_SHEDO</name>
<dbReference type="eggNOG" id="COG1247">
    <property type="taxonomic scope" value="Bacteria"/>
</dbReference>
<dbReference type="DNASU" id="4017061"/>
<dbReference type="SUPFAM" id="SSF55729">
    <property type="entry name" value="Acyl-CoA N-acyltransferases (Nat)"/>
    <property type="match status" value="1"/>
</dbReference>
<protein>
    <submittedName>
        <fullName evidence="2">GCN5-related N-acetyltransferase</fullName>
    </submittedName>
</protein>
<dbReference type="PROSITE" id="PS51186">
    <property type="entry name" value="GNAT"/>
    <property type="match status" value="1"/>
</dbReference>
<dbReference type="KEGG" id="sdn:Sden_0866"/>
<dbReference type="Proteomes" id="UP000001982">
    <property type="component" value="Chromosome"/>
</dbReference>
<dbReference type="OrthoDB" id="5109343at2"/>
<evidence type="ECO:0000313" key="3">
    <source>
        <dbReference type="Proteomes" id="UP000001982"/>
    </source>
</evidence>
<reference evidence="2 3" key="1">
    <citation type="submission" date="2006-03" db="EMBL/GenBank/DDBJ databases">
        <title>Complete sequence of Shewanella denitrificans OS217.</title>
        <authorList>
            <consortium name="US DOE Joint Genome Institute"/>
            <person name="Copeland A."/>
            <person name="Lucas S."/>
            <person name="Lapidus A."/>
            <person name="Barry K."/>
            <person name="Detter J.C."/>
            <person name="Glavina del Rio T."/>
            <person name="Hammon N."/>
            <person name="Israni S."/>
            <person name="Dalin E."/>
            <person name="Tice H."/>
            <person name="Pitluck S."/>
            <person name="Brettin T."/>
            <person name="Bruce D."/>
            <person name="Han C."/>
            <person name="Tapia R."/>
            <person name="Gilna P."/>
            <person name="Kiss H."/>
            <person name="Schmutz J."/>
            <person name="Larimer F."/>
            <person name="Land M."/>
            <person name="Hauser L."/>
            <person name="Kyrpides N."/>
            <person name="Lykidis A."/>
            <person name="Richardson P."/>
        </authorList>
    </citation>
    <scope>NUCLEOTIDE SEQUENCE [LARGE SCALE GENOMIC DNA]</scope>
    <source>
        <strain evidence="3">OS217 / ATCC BAA-1090 / DSM 15013</strain>
    </source>
</reference>
<sequence>MLTYRKATSDDVPALARLEAQHVSDELAGADISQLAGQGFNSQELTTLVNRHYLQLAEDDGVIIGYVIAATWDFFGQQGIYRALENRLGTLEHDGPKLTIKNCCQYGPIWISPAYRGKGIFAQLVAKLALEVRSQFPYILTFIAEDNARSFAAHTAKANMQVVDFFSFERRDYYLLLKHI</sequence>
<evidence type="ECO:0000313" key="2">
    <source>
        <dbReference type="EMBL" id="ABE54154.1"/>
    </source>
</evidence>